<evidence type="ECO:0000256" key="14">
    <source>
        <dbReference type="ARBA" id="ARBA00023034"/>
    </source>
</evidence>
<keyword evidence="6" id="KW-0964">Secreted</keyword>
<reference evidence="23 24" key="1">
    <citation type="submission" date="2020-08" db="EMBL/GenBank/DDBJ databases">
        <title>Genomic Encyclopedia of Type Strains, Phase IV (KMG-IV): sequencing the most valuable type-strain genomes for metagenomic binning, comparative biology and taxonomic classification.</title>
        <authorList>
            <person name="Goeker M."/>
        </authorList>
    </citation>
    <scope>NUCLEOTIDE SEQUENCE [LARGE SCALE GENOMIC DNA]</scope>
    <source>
        <strain evidence="23 24">DSM 26189</strain>
    </source>
</reference>
<sequence length="455" mass="48063">MQKPTFFRSTALALAAAFLCPSALLAAPDAAALRDAALKDEIAWDIVEGLTTEIGPRLAATPKEAQARDWAVAKLRSLGFANVRIETYRMPSWERGREEARVVVPFDQPLAVTALGNSGSTGPDGLKAEIAYFRTLADLEAAPQGSLKGKIAFVSHAMKASQDGSGYAPYGQVRRIGPSIAAAKGAAGIVIRSIGTDSHRLPHTGSTRFEPGVAPIPAAALSIPDAENLERMLKRGRPVRLRLLLTPRFPGEQESGNVIAEVPGSDPGAGIILVAGHLDSWDLGTGAIDDAAGIAIVAAAAKRIMDAGRPRRTIRILWAGAEEVGAYGGQAYFAAHGHEKHVLVMESDFGADRVWRAHYRLPAAARPVRDRIASALADLGIVSSALPARGGADIEPLVNAGISVIDLQQDGTRYFDLHHSADDTLDKIDPAQLAQNVAAWTAVLSIAANAKEILH</sequence>
<evidence type="ECO:0000256" key="19">
    <source>
        <dbReference type="ARBA" id="ARBA00025833"/>
    </source>
</evidence>
<evidence type="ECO:0000256" key="2">
    <source>
        <dbReference type="ARBA" id="ARBA00004371"/>
    </source>
</evidence>
<evidence type="ECO:0000256" key="8">
    <source>
        <dbReference type="ARBA" id="ARBA00022670"/>
    </source>
</evidence>
<evidence type="ECO:0000256" key="3">
    <source>
        <dbReference type="ARBA" id="ARBA00004555"/>
    </source>
</evidence>
<comment type="caution">
    <text evidence="23">The sequence shown here is derived from an EMBL/GenBank/DDBJ whole genome shotgun (WGS) entry which is preliminary data.</text>
</comment>
<evidence type="ECO:0000256" key="4">
    <source>
        <dbReference type="ARBA" id="ARBA00004613"/>
    </source>
</evidence>
<evidence type="ECO:0000259" key="22">
    <source>
        <dbReference type="Pfam" id="PF04389"/>
    </source>
</evidence>
<dbReference type="SUPFAM" id="SSF53187">
    <property type="entry name" value="Zn-dependent exopeptidases"/>
    <property type="match status" value="1"/>
</dbReference>
<accession>A0A7W6BRJ2</accession>
<evidence type="ECO:0000256" key="15">
    <source>
        <dbReference type="ARBA" id="ARBA00023049"/>
    </source>
</evidence>
<evidence type="ECO:0000256" key="17">
    <source>
        <dbReference type="ARBA" id="ARBA00023180"/>
    </source>
</evidence>
<evidence type="ECO:0000256" key="18">
    <source>
        <dbReference type="ARBA" id="ARBA00023228"/>
    </source>
</evidence>
<name>A0A7W6BRJ2_9SPHN</name>
<dbReference type="AlphaFoldDB" id="A0A7W6BRJ2"/>
<evidence type="ECO:0000256" key="20">
    <source>
        <dbReference type="ARBA" id="ARBA00033328"/>
    </source>
</evidence>
<keyword evidence="9" id="KW-0479">Metal-binding</keyword>
<dbReference type="InterPro" id="IPR007484">
    <property type="entry name" value="Peptidase_M28"/>
</dbReference>
<dbReference type="PANTHER" id="PTHR12053:SF3">
    <property type="entry name" value="CARBOXYPEPTIDASE Q"/>
    <property type="match status" value="1"/>
</dbReference>
<evidence type="ECO:0000313" key="24">
    <source>
        <dbReference type="Proteomes" id="UP000571950"/>
    </source>
</evidence>
<dbReference type="GO" id="GO:0070573">
    <property type="term" value="F:metallodipeptidase activity"/>
    <property type="evidence" value="ECO:0007669"/>
    <property type="project" value="InterPro"/>
</dbReference>
<dbReference type="Gene3D" id="3.50.30.30">
    <property type="match status" value="1"/>
</dbReference>
<evidence type="ECO:0000256" key="12">
    <source>
        <dbReference type="ARBA" id="ARBA00022824"/>
    </source>
</evidence>
<dbReference type="GO" id="GO:0004180">
    <property type="term" value="F:carboxypeptidase activity"/>
    <property type="evidence" value="ECO:0007669"/>
    <property type="project" value="UniProtKB-KW"/>
</dbReference>
<keyword evidence="18" id="KW-0458">Lysosome</keyword>
<evidence type="ECO:0000256" key="9">
    <source>
        <dbReference type="ARBA" id="ARBA00022723"/>
    </source>
</evidence>
<evidence type="ECO:0000256" key="1">
    <source>
        <dbReference type="ARBA" id="ARBA00004240"/>
    </source>
</evidence>
<keyword evidence="24" id="KW-1185">Reference proteome</keyword>
<dbReference type="RefSeq" id="WP_188072973.1">
    <property type="nucleotide sequence ID" value="NZ_BSPS01000021.1"/>
</dbReference>
<evidence type="ECO:0000256" key="11">
    <source>
        <dbReference type="ARBA" id="ARBA00022801"/>
    </source>
</evidence>
<evidence type="ECO:0000313" key="23">
    <source>
        <dbReference type="EMBL" id="MBB3927473.1"/>
    </source>
</evidence>
<dbReference type="Pfam" id="PF04389">
    <property type="entry name" value="Peptidase_M28"/>
    <property type="match status" value="1"/>
</dbReference>
<dbReference type="Gene3D" id="3.40.630.10">
    <property type="entry name" value="Zn peptidases"/>
    <property type="match status" value="1"/>
</dbReference>
<evidence type="ECO:0000256" key="21">
    <source>
        <dbReference type="SAM" id="SignalP"/>
    </source>
</evidence>
<keyword evidence="7" id="KW-0121">Carboxypeptidase</keyword>
<keyword evidence="14" id="KW-0333">Golgi apparatus</keyword>
<evidence type="ECO:0000256" key="16">
    <source>
        <dbReference type="ARBA" id="ARBA00023145"/>
    </source>
</evidence>
<keyword evidence="16" id="KW-0865">Zymogen</keyword>
<comment type="subunit">
    <text evidence="19">Homodimer. The monomeric form is inactive while the homodimer is active.</text>
</comment>
<keyword evidence="13" id="KW-0862">Zinc</keyword>
<feature type="domain" description="Peptidase M28" evidence="22">
    <location>
        <begin position="257"/>
        <end position="441"/>
    </location>
</feature>
<keyword evidence="10 21" id="KW-0732">Signal</keyword>
<keyword evidence="8" id="KW-0645">Protease</keyword>
<keyword evidence="17" id="KW-0325">Glycoprotein</keyword>
<evidence type="ECO:0000256" key="6">
    <source>
        <dbReference type="ARBA" id="ARBA00022525"/>
    </source>
</evidence>
<dbReference type="GO" id="GO:0046872">
    <property type="term" value="F:metal ion binding"/>
    <property type="evidence" value="ECO:0007669"/>
    <property type="project" value="UniProtKB-KW"/>
</dbReference>
<protein>
    <recommendedName>
        <fullName evidence="5">Carboxypeptidase Q</fullName>
    </recommendedName>
    <alternativeName>
        <fullName evidence="20">Plasma glutamate carboxypeptidase</fullName>
    </alternativeName>
</protein>
<dbReference type="GO" id="GO:0005764">
    <property type="term" value="C:lysosome"/>
    <property type="evidence" value="ECO:0007669"/>
    <property type="project" value="UniProtKB-SubCell"/>
</dbReference>
<evidence type="ECO:0000256" key="7">
    <source>
        <dbReference type="ARBA" id="ARBA00022645"/>
    </source>
</evidence>
<keyword evidence="11" id="KW-0378">Hydrolase</keyword>
<dbReference type="PANTHER" id="PTHR12053">
    <property type="entry name" value="PROTEASE FAMILY M28 PLASMA GLUTAMATE CARBOXYPEPTIDASE-RELATED"/>
    <property type="match status" value="1"/>
</dbReference>
<dbReference type="EMBL" id="JACIDT010000012">
    <property type="protein sequence ID" value="MBB3927473.1"/>
    <property type="molecule type" value="Genomic_DNA"/>
</dbReference>
<keyword evidence="15" id="KW-0482">Metalloprotease</keyword>
<dbReference type="Proteomes" id="UP000571950">
    <property type="component" value="Unassembled WGS sequence"/>
</dbReference>
<dbReference type="GO" id="GO:0006508">
    <property type="term" value="P:proteolysis"/>
    <property type="evidence" value="ECO:0007669"/>
    <property type="project" value="UniProtKB-KW"/>
</dbReference>
<gene>
    <name evidence="23" type="ORF">GGR43_003204</name>
</gene>
<evidence type="ECO:0000256" key="5">
    <source>
        <dbReference type="ARBA" id="ARBA00014116"/>
    </source>
</evidence>
<organism evidence="23 24">
    <name type="scientific">Sphingobium jiangsuense</name>
    <dbReference type="NCBI Taxonomy" id="870476"/>
    <lineage>
        <taxon>Bacteria</taxon>
        <taxon>Pseudomonadati</taxon>
        <taxon>Pseudomonadota</taxon>
        <taxon>Alphaproteobacteria</taxon>
        <taxon>Sphingomonadales</taxon>
        <taxon>Sphingomonadaceae</taxon>
        <taxon>Sphingobium</taxon>
    </lineage>
</organism>
<dbReference type="GO" id="GO:0005576">
    <property type="term" value="C:extracellular region"/>
    <property type="evidence" value="ECO:0007669"/>
    <property type="project" value="UniProtKB-SubCell"/>
</dbReference>
<comment type="subcellular location">
    <subcellularLocation>
        <location evidence="1">Endoplasmic reticulum</location>
    </subcellularLocation>
    <subcellularLocation>
        <location evidence="3">Golgi apparatus</location>
    </subcellularLocation>
    <subcellularLocation>
        <location evidence="2">Lysosome</location>
    </subcellularLocation>
    <subcellularLocation>
        <location evidence="4">Secreted</location>
    </subcellularLocation>
</comment>
<proteinExistence type="predicted"/>
<feature type="signal peptide" evidence="21">
    <location>
        <begin position="1"/>
        <end position="26"/>
    </location>
</feature>
<evidence type="ECO:0000256" key="13">
    <source>
        <dbReference type="ARBA" id="ARBA00022833"/>
    </source>
</evidence>
<feature type="chain" id="PRO_5030508057" description="Carboxypeptidase Q" evidence="21">
    <location>
        <begin position="27"/>
        <end position="455"/>
    </location>
</feature>
<evidence type="ECO:0000256" key="10">
    <source>
        <dbReference type="ARBA" id="ARBA00022729"/>
    </source>
</evidence>
<keyword evidence="12" id="KW-0256">Endoplasmic reticulum</keyword>
<dbReference type="InterPro" id="IPR039866">
    <property type="entry name" value="CPQ"/>
</dbReference>